<dbReference type="InterPro" id="IPR050333">
    <property type="entry name" value="SLRP"/>
</dbReference>
<dbReference type="SUPFAM" id="SSF52058">
    <property type="entry name" value="L domain-like"/>
    <property type="match status" value="1"/>
</dbReference>
<keyword evidence="1" id="KW-0433">Leucine-rich repeat</keyword>
<protein>
    <submittedName>
        <fullName evidence="3">Leucine-rich repeat-containing protein</fullName>
    </submittedName>
</protein>
<proteinExistence type="predicted"/>
<dbReference type="PANTHER" id="PTHR45712">
    <property type="entry name" value="AGAP008170-PA"/>
    <property type="match status" value="1"/>
</dbReference>
<name>A0A2A3EDQ3_APICC</name>
<dbReference type="InterPro" id="IPR003591">
    <property type="entry name" value="Leu-rich_rpt_typical-subtyp"/>
</dbReference>
<evidence type="ECO:0000256" key="1">
    <source>
        <dbReference type="ARBA" id="ARBA00022614"/>
    </source>
</evidence>
<dbReference type="PROSITE" id="PS51450">
    <property type="entry name" value="LRR"/>
    <property type="match status" value="1"/>
</dbReference>
<evidence type="ECO:0000313" key="3">
    <source>
        <dbReference type="EMBL" id="PBC29875.1"/>
    </source>
</evidence>
<evidence type="ECO:0000256" key="2">
    <source>
        <dbReference type="ARBA" id="ARBA00022737"/>
    </source>
</evidence>
<dbReference type="STRING" id="94128.A0A2A3EDQ3"/>
<organism evidence="3 4">
    <name type="scientific">Apis cerana cerana</name>
    <name type="common">Oriental honeybee</name>
    <dbReference type="NCBI Taxonomy" id="94128"/>
    <lineage>
        <taxon>Eukaryota</taxon>
        <taxon>Metazoa</taxon>
        <taxon>Ecdysozoa</taxon>
        <taxon>Arthropoda</taxon>
        <taxon>Hexapoda</taxon>
        <taxon>Insecta</taxon>
        <taxon>Pterygota</taxon>
        <taxon>Neoptera</taxon>
        <taxon>Endopterygota</taxon>
        <taxon>Hymenoptera</taxon>
        <taxon>Apocrita</taxon>
        <taxon>Aculeata</taxon>
        <taxon>Apoidea</taxon>
        <taxon>Anthophila</taxon>
        <taxon>Apidae</taxon>
        <taxon>Apis</taxon>
    </lineage>
</organism>
<sequence>MAVQAMVSEPLARITTTITTTTTTTTTTTFYCSIIVISIIVTITQSEEFAITTGVRNGELRVDRLQCSNVTLQTVFNETTDSVRSILIFNSNLRYIPERAFARYAKHLQSLNMHHCRINDIHLEGFGSLINLRKLGLPNNNITRVREAWFKDLVYLEQLDLSFNKIDIIEPVIFDKMPLLKRLDVRENRLTCLEASTLPGGIDKVYFSGNRLSFKCRGKLTLWMRDHGVNYENGESEKEAWLDKLLWLCAIGDTSVAESEILMKECIILNLFNQFRTGLSIEKSNSTTNHCAAERYQLTSCIAAENHHQLTNGNCFRTNRSVMDRLKNNKGDCVHTKRLLSKRVRAGAVSPPHWLKCKQRAVTLPQLGTSYPFVHPTNTESFT</sequence>
<dbReference type="EMBL" id="KZ288269">
    <property type="protein sequence ID" value="PBC29875.1"/>
    <property type="molecule type" value="Genomic_DNA"/>
</dbReference>
<dbReference type="Pfam" id="PF13855">
    <property type="entry name" value="LRR_8"/>
    <property type="match status" value="1"/>
</dbReference>
<keyword evidence="4" id="KW-1185">Reference proteome</keyword>
<gene>
    <name evidence="3" type="ORF">APICC_08062</name>
</gene>
<dbReference type="OrthoDB" id="694479at2759"/>
<keyword evidence="2" id="KW-0677">Repeat</keyword>
<dbReference type="AlphaFoldDB" id="A0A2A3EDQ3"/>
<dbReference type="Gene3D" id="3.80.10.10">
    <property type="entry name" value="Ribonuclease Inhibitor"/>
    <property type="match status" value="1"/>
</dbReference>
<dbReference type="InterPro" id="IPR001611">
    <property type="entry name" value="Leu-rich_rpt"/>
</dbReference>
<accession>A0A2A3EDQ3</accession>
<dbReference type="PANTHER" id="PTHR45712:SF22">
    <property type="entry name" value="INSULIN-LIKE GROWTH FACTOR-BINDING PROTEIN COMPLEX ACID LABILE SUBUNIT"/>
    <property type="match status" value="1"/>
</dbReference>
<evidence type="ECO:0000313" key="4">
    <source>
        <dbReference type="Proteomes" id="UP000242457"/>
    </source>
</evidence>
<dbReference type="Pfam" id="PF00560">
    <property type="entry name" value="LRR_1"/>
    <property type="match status" value="1"/>
</dbReference>
<dbReference type="Proteomes" id="UP000242457">
    <property type="component" value="Unassembled WGS sequence"/>
</dbReference>
<dbReference type="GO" id="GO:0005615">
    <property type="term" value="C:extracellular space"/>
    <property type="evidence" value="ECO:0007669"/>
    <property type="project" value="TreeGrafter"/>
</dbReference>
<reference evidence="3 4" key="1">
    <citation type="submission" date="2014-07" db="EMBL/GenBank/DDBJ databases">
        <title>Genomic and transcriptomic analysis on Apis cerana provide comprehensive insights into honey bee biology.</title>
        <authorList>
            <person name="Diao Q."/>
            <person name="Sun L."/>
            <person name="Zheng H."/>
            <person name="Zheng H."/>
            <person name="Xu S."/>
            <person name="Wang S."/>
            <person name="Zeng Z."/>
            <person name="Hu F."/>
            <person name="Su S."/>
            <person name="Wu J."/>
        </authorList>
    </citation>
    <scope>NUCLEOTIDE SEQUENCE [LARGE SCALE GENOMIC DNA]</scope>
    <source>
        <tissue evidence="3">Pupae without intestine</tissue>
    </source>
</reference>
<dbReference type="InterPro" id="IPR032675">
    <property type="entry name" value="LRR_dom_sf"/>
</dbReference>
<dbReference type="SMART" id="SM00369">
    <property type="entry name" value="LRR_TYP"/>
    <property type="match status" value="4"/>
</dbReference>